<reference evidence="10" key="2">
    <citation type="submission" date="2021-04" db="EMBL/GenBank/DDBJ databases">
        <authorList>
            <person name="Gilroy R."/>
        </authorList>
    </citation>
    <scope>NUCLEOTIDE SEQUENCE</scope>
    <source>
        <strain evidence="10">CHK191-13928</strain>
    </source>
</reference>
<evidence type="ECO:0000256" key="1">
    <source>
        <dbReference type="ARBA" id="ARBA00022722"/>
    </source>
</evidence>
<keyword evidence="5" id="KW-0694">RNA-binding</keyword>
<evidence type="ECO:0000256" key="7">
    <source>
        <dbReference type="ARBA" id="ARBA00044753"/>
    </source>
</evidence>
<dbReference type="Proteomes" id="UP000886721">
    <property type="component" value="Unassembled WGS sequence"/>
</dbReference>
<organism evidence="10 11">
    <name type="scientific">Candidatus Anaerostipes excrementavium</name>
    <dbReference type="NCBI Taxonomy" id="2838463"/>
    <lineage>
        <taxon>Bacteria</taxon>
        <taxon>Bacillati</taxon>
        <taxon>Bacillota</taxon>
        <taxon>Clostridia</taxon>
        <taxon>Lachnospirales</taxon>
        <taxon>Lachnospiraceae</taxon>
        <taxon>Anaerostipes</taxon>
    </lineage>
</organism>
<dbReference type="InterPro" id="IPR053395">
    <property type="entry name" value="Cas13a_endoribonuclease"/>
</dbReference>
<evidence type="ECO:0000256" key="2">
    <source>
        <dbReference type="ARBA" id="ARBA00022737"/>
    </source>
</evidence>
<keyword evidence="6" id="KW-0051">Antiviral defense</keyword>
<protein>
    <recommendedName>
        <fullName evidence="8">CRISPR-associated endoribonuclease Cas13a</fullName>
    </recommendedName>
</protein>
<dbReference type="GO" id="GO:0051607">
    <property type="term" value="P:defense response to virus"/>
    <property type="evidence" value="ECO:0007669"/>
    <property type="project" value="UniProtKB-KW"/>
</dbReference>
<dbReference type="EMBL" id="DXEM01000001">
    <property type="protein sequence ID" value="HIX66515.1"/>
    <property type="molecule type" value="Genomic_DNA"/>
</dbReference>
<reference evidence="10" key="1">
    <citation type="journal article" date="2021" name="PeerJ">
        <title>Extensive microbial diversity within the chicken gut microbiome revealed by metagenomics and culture.</title>
        <authorList>
            <person name="Gilroy R."/>
            <person name="Ravi A."/>
            <person name="Getino M."/>
            <person name="Pursley I."/>
            <person name="Horton D.L."/>
            <person name="Alikhan N.F."/>
            <person name="Baker D."/>
            <person name="Gharbi K."/>
            <person name="Hall N."/>
            <person name="Watson M."/>
            <person name="Adriaenssens E.M."/>
            <person name="Foster-Nyarko E."/>
            <person name="Jarju S."/>
            <person name="Secka A."/>
            <person name="Antonio M."/>
            <person name="Oren A."/>
            <person name="Chaudhuri R.R."/>
            <person name="La Ragione R."/>
            <person name="Hildebrand F."/>
            <person name="Pallen M.J."/>
        </authorList>
    </citation>
    <scope>NUCLEOTIDE SEQUENCE</scope>
    <source>
        <strain evidence="10">CHK191-13928</strain>
    </source>
</reference>
<accession>A0A9D1WUW9</accession>
<evidence type="ECO:0000313" key="11">
    <source>
        <dbReference type="Proteomes" id="UP000886721"/>
    </source>
</evidence>
<evidence type="ECO:0000256" key="3">
    <source>
        <dbReference type="ARBA" id="ARBA00022759"/>
    </source>
</evidence>
<comment type="similarity">
    <text evidence="7">Belongs to the CRISPR-associated endoribonuclease Cas13a family.</text>
</comment>
<name>A0A9D1WUW9_9FIRM</name>
<evidence type="ECO:0000256" key="4">
    <source>
        <dbReference type="ARBA" id="ARBA00022801"/>
    </source>
</evidence>
<dbReference type="GO" id="GO:0004519">
    <property type="term" value="F:endonuclease activity"/>
    <property type="evidence" value="ECO:0007669"/>
    <property type="project" value="UniProtKB-KW"/>
</dbReference>
<evidence type="ECO:0000256" key="5">
    <source>
        <dbReference type="ARBA" id="ARBA00022884"/>
    </source>
</evidence>
<dbReference type="NCBIfam" id="NF038188">
    <property type="entry name" value="cas13A_C2c2"/>
    <property type="match status" value="1"/>
</dbReference>
<proteinExistence type="inferred from homology"/>
<comment type="caution">
    <text evidence="10">The sequence shown here is derived from an EMBL/GenBank/DDBJ whole genome shotgun (WGS) entry which is preliminary data.</text>
</comment>
<keyword evidence="3" id="KW-0255">Endonuclease</keyword>
<evidence type="ECO:0000256" key="9">
    <source>
        <dbReference type="SAM" id="Coils"/>
    </source>
</evidence>
<dbReference type="GO" id="GO:0016787">
    <property type="term" value="F:hydrolase activity"/>
    <property type="evidence" value="ECO:0007669"/>
    <property type="project" value="UniProtKB-KW"/>
</dbReference>
<keyword evidence="2" id="KW-0677">Repeat</keyword>
<feature type="coiled-coil region" evidence="9">
    <location>
        <begin position="329"/>
        <end position="356"/>
    </location>
</feature>
<dbReference type="GO" id="GO:0003723">
    <property type="term" value="F:RNA binding"/>
    <property type="evidence" value="ECO:0007669"/>
    <property type="project" value="UniProtKB-KW"/>
</dbReference>
<evidence type="ECO:0000256" key="6">
    <source>
        <dbReference type="ARBA" id="ARBA00023118"/>
    </source>
</evidence>
<gene>
    <name evidence="10" type="primary">cas13a</name>
    <name evidence="10" type="ORF">H9735_00140</name>
</gene>
<evidence type="ECO:0000256" key="8">
    <source>
        <dbReference type="ARBA" id="ARBA00044792"/>
    </source>
</evidence>
<keyword evidence="9" id="KW-0175">Coiled coil</keyword>
<evidence type="ECO:0000313" key="10">
    <source>
        <dbReference type="EMBL" id="HIX66515.1"/>
    </source>
</evidence>
<keyword evidence="1" id="KW-0540">Nuclease</keyword>
<sequence>MKFSKYEHKSAAVVLKNSAAEKRVSDNVEGILFPLQKETLDNYVEKRIDKVQEKYAVLVNAKISKKDKEEKTKEEAIKYFNEFMDYLFVKWHDREQGVSAKTAKNKEQLKKLVEKLVKFLRNKGRDNLYIGKRKTKIKDINLELSDESVHELVRTKIRGSLRKNFCYKVSGKTAVCYLPDVIGKLMKIVCVESDFVSGMRRIPKEELEKTFLIIATEYNKKIKEDNVVKSIQNQNVRVQVFYEEGEARLELANARHRKKKCIFDLQRRFALGDQNERKKILCELAKLIILFTAGTDVYHKIKNRDIPLWNFNFLDDVLTEETKIFHQECVDIINNRDQIQDKLKKQDEESIEKEKNIRKVNNFNKEIRKGIYQKIRSRYQEYKKLKGNELPDESEFWIEEIERDIEGMFLKDKKRWIRQEELDVKRMCGRLWEKRIEYLRSKYVDIGKGVYHFAMPDLHNLIEKKEIKIGEVQPEFQKGITSFDYERIKAEENLERSFIIYITFAVNNFARAVYPPTFYKKNGNEDILQIKDPETIRESRHGDAGRRIMQFFGGVSQWKEVLGISENIPSDYTEKLIVDIQKAMNQIRNVSFHYASSFPKRVYEEDSPLIKIFNKEREGLSKLYCEKIFSNNVPKFYKINDITKLMDHLYEDTKVDLEAQIPSFKKVLSPGKFIEQINDFVDKEAYENLNEKDIFHHALYYTLKQIYYNCFIKSENLKEKFIEALNEMKKNPQDDTEKWALNSLCKRIDEYEKNISFGNLCQRIMTDYALQNSEMKVQIDKDNSKTDKKYEHFIMLLYKGIRKIFISYYNGEWEGSGEKFDYDFLKKPEFNAEDKEISKEEFCAQWEKELYSDLASEKEGWIISWFIVAHFMTPTHVNHLRGEIKGYFGYVNGIENRRYNIMKKSRPIDEEIKKRYEKVLKVLNLASEYCGLVSAKWEDYYSDENDFAEDIRKYVQYENQEPDKSQQEQLKQFCSKTAADSPSGYINIYEAGGVPIVNRNIIHAKMYGTEKLLSKCFTDDRITEEEIRDFYKKRKELEELFRKGICKEKEEEESKRKYQQKKNRIELQDIQKYSDILNDLMSQLISWCYLRERDKMYFQLGLHYIRLYHDKEKKIVEESSKLRVLKRYDEDHAAEIQIISDGALLYQLAAIYTYELPIFEIQNRGMAKIVSSTQNGSMISASERVFRKKYLGENKSKNSLLEVGMELFENKKKEKFIREYRNYLDHFKYYARNDMSMMELYNKMFFLFFSNDIKLRKSVTVVFRNILARHFVLSKLVFCKESSIEGGKRFVLKDNLKSKTTTHKPEKNIEFEVDYYDEHFLKRLQKILEYKTKIMDEK</sequence>
<keyword evidence="4" id="KW-0378">Hydrolase</keyword>